<evidence type="ECO:0000313" key="3">
    <source>
        <dbReference type="EMBL" id="TQL64726.1"/>
    </source>
</evidence>
<keyword evidence="3" id="KW-0269">Exonuclease</keyword>
<evidence type="ECO:0000313" key="4">
    <source>
        <dbReference type="Proteomes" id="UP000315389"/>
    </source>
</evidence>
<keyword evidence="4" id="KW-1185">Reference proteome</keyword>
<comment type="caution">
    <text evidence="3">The sequence shown here is derived from an EMBL/GenBank/DDBJ whole genome shotgun (WGS) entry which is preliminary data.</text>
</comment>
<dbReference type="Proteomes" id="UP000315389">
    <property type="component" value="Unassembled WGS sequence"/>
</dbReference>
<keyword evidence="1" id="KW-0732">Signal</keyword>
<accession>A0A542ZWU3</accession>
<dbReference type="AlphaFoldDB" id="A0A542ZWU3"/>
<gene>
    <name evidence="3" type="ORF">FB461_1235</name>
</gene>
<sequence>MKFRKIASILTLLSVVVVVSVTATPAQAAIAPGVNVMEWNVCHLDPECGNAGVYSKNLATASARIVEEKPAIFLAIEFCQKLMGDYQKIGNKWFAGSVFYPKRDSGNSKCGKVGTAIFTHRPLTDLGFVKIPVRVQSGALDTVGCALTQVGSNKISVVACVTHLDNSSDVTVQKAQLQGTKAKGAAPGSLTNGTTKWQGAAGWALDKANGKPMVFGGDLNLKHDSAALSHMYSNVIEDGNVSTGQRFAEVDQVGNGVTHGADTKGKKIDYIFFKKGYSSRYKVGQHAPEKFAASDHRMLYGEVRLCSDPSEC</sequence>
<dbReference type="GO" id="GO:0004519">
    <property type="term" value="F:endonuclease activity"/>
    <property type="evidence" value="ECO:0007669"/>
    <property type="project" value="UniProtKB-KW"/>
</dbReference>
<reference evidence="3 4" key="1">
    <citation type="submission" date="2019-06" db="EMBL/GenBank/DDBJ databases">
        <title>Sequencing the genomes of 1000 actinobacteria strains.</title>
        <authorList>
            <person name="Klenk H.-P."/>
        </authorList>
    </citation>
    <scope>NUCLEOTIDE SEQUENCE [LARGE SCALE GENOMIC DNA]</scope>
    <source>
        <strain evidence="3 4">DSM 4813</strain>
    </source>
</reference>
<organism evidence="3 4">
    <name type="scientific">Rarobacter faecitabidus</name>
    <dbReference type="NCBI Taxonomy" id="13243"/>
    <lineage>
        <taxon>Bacteria</taxon>
        <taxon>Bacillati</taxon>
        <taxon>Actinomycetota</taxon>
        <taxon>Actinomycetes</taxon>
        <taxon>Micrococcales</taxon>
        <taxon>Rarobacteraceae</taxon>
        <taxon>Rarobacter</taxon>
    </lineage>
</organism>
<keyword evidence="3" id="KW-0540">Nuclease</keyword>
<feature type="chain" id="PRO_5021805277" evidence="1">
    <location>
        <begin position="29"/>
        <end position="312"/>
    </location>
</feature>
<dbReference type="InterPro" id="IPR005135">
    <property type="entry name" value="Endo/exonuclease/phosphatase"/>
</dbReference>
<evidence type="ECO:0000259" key="2">
    <source>
        <dbReference type="Pfam" id="PF03372"/>
    </source>
</evidence>
<protein>
    <submittedName>
        <fullName evidence="3">Endonuclease/exonuclease/phosphatase (EEP) superfamily protein YafD</fullName>
    </submittedName>
</protein>
<proteinExistence type="predicted"/>
<evidence type="ECO:0000256" key="1">
    <source>
        <dbReference type="SAM" id="SignalP"/>
    </source>
</evidence>
<dbReference type="SUPFAM" id="SSF56219">
    <property type="entry name" value="DNase I-like"/>
    <property type="match status" value="1"/>
</dbReference>
<dbReference type="InterPro" id="IPR036691">
    <property type="entry name" value="Endo/exonu/phosph_ase_sf"/>
</dbReference>
<keyword evidence="3" id="KW-0378">Hydrolase</keyword>
<feature type="signal peptide" evidence="1">
    <location>
        <begin position="1"/>
        <end position="28"/>
    </location>
</feature>
<dbReference type="Pfam" id="PF03372">
    <property type="entry name" value="Exo_endo_phos"/>
    <property type="match status" value="1"/>
</dbReference>
<dbReference type="GO" id="GO:0004527">
    <property type="term" value="F:exonuclease activity"/>
    <property type="evidence" value="ECO:0007669"/>
    <property type="project" value="UniProtKB-KW"/>
</dbReference>
<dbReference type="OrthoDB" id="3789924at2"/>
<feature type="domain" description="Endonuclease/exonuclease/phosphatase" evidence="2">
    <location>
        <begin position="87"/>
        <end position="296"/>
    </location>
</feature>
<keyword evidence="3" id="KW-0255">Endonuclease</keyword>
<dbReference type="RefSeq" id="WP_142119872.1">
    <property type="nucleotide sequence ID" value="NZ_BAAASV010000001.1"/>
</dbReference>
<dbReference type="EMBL" id="VFOS01000001">
    <property type="protein sequence ID" value="TQL64726.1"/>
    <property type="molecule type" value="Genomic_DNA"/>
</dbReference>
<name>A0A542ZWU3_RARFA</name>
<dbReference type="Gene3D" id="3.60.10.10">
    <property type="entry name" value="Endonuclease/exonuclease/phosphatase"/>
    <property type="match status" value="1"/>
</dbReference>